<organism evidence="1 2">
    <name type="scientific">Siminovitchia sediminis</name>
    <dbReference type="NCBI Taxonomy" id="1274353"/>
    <lineage>
        <taxon>Bacteria</taxon>
        <taxon>Bacillati</taxon>
        <taxon>Bacillota</taxon>
        <taxon>Bacilli</taxon>
        <taxon>Bacillales</taxon>
        <taxon>Bacillaceae</taxon>
        <taxon>Siminovitchia</taxon>
    </lineage>
</organism>
<comment type="caution">
    <text evidence="1">The sequence shown here is derived from an EMBL/GenBank/DDBJ whole genome shotgun (WGS) entry which is preliminary data.</text>
</comment>
<keyword evidence="2" id="KW-1185">Reference proteome</keyword>
<name>A0ABW4KGC4_9BACI</name>
<proteinExistence type="predicted"/>
<sequence>MLFSYEFLLRAGYPVTYEKTECSDWAAAGACLVPHGFICFLVSAKVPSPLLSRFTAHFYQRWFK</sequence>
<dbReference type="Proteomes" id="UP001597301">
    <property type="component" value="Unassembled WGS sequence"/>
</dbReference>
<gene>
    <name evidence="1" type="ORF">ACFSCZ_10065</name>
</gene>
<evidence type="ECO:0000313" key="1">
    <source>
        <dbReference type="EMBL" id="MFD1707075.1"/>
    </source>
</evidence>
<dbReference type="RefSeq" id="WP_380773793.1">
    <property type="nucleotide sequence ID" value="NZ_JBHUEO010000026.1"/>
</dbReference>
<evidence type="ECO:0000313" key="2">
    <source>
        <dbReference type="Proteomes" id="UP001597301"/>
    </source>
</evidence>
<protein>
    <submittedName>
        <fullName evidence="1">Uncharacterized protein</fullName>
    </submittedName>
</protein>
<reference evidence="2" key="1">
    <citation type="journal article" date="2019" name="Int. J. Syst. Evol. Microbiol.">
        <title>The Global Catalogue of Microorganisms (GCM) 10K type strain sequencing project: providing services to taxonomists for standard genome sequencing and annotation.</title>
        <authorList>
            <consortium name="The Broad Institute Genomics Platform"/>
            <consortium name="The Broad Institute Genome Sequencing Center for Infectious Disease"/>
            <person name="Wu L."/>
            <person name="Ma J."/>
        </authorList>
    </citation>
    <scope>NUCLEOTIDE SEQUENCE [LARGE SCALE GENOMIC DNA]</scope>
    <source>
        <strain evidence="2">CGMCC 1.12295</strain>
    </source>
</reference>
<dbReference type="EMBL" id="JBHUEO010000026">
    <property type="protein sequence ID" value="MFD1707075.1"/>
    <property type="molecule type" value="Genomic_DNA"/>
</dbReference>
<accession>A0ABW4KGC4</accession>